<proteinExistence type="predicted"/>
<sequence>MITKKYCNEILQQYPEYITKDQMYRICHISKKTCLFLLESGLVPNIDSGKKTRRFKIKTVDVIQYLKDRDDYPELFKAPDGFYKGKGGDKKAPSFDEVFTQEDLIRMRQYYERLLKNNPDVMSVEQVAQFTGYNKNSVSRWCGKKELKCFYIKQRYQIPKEYLLDFLVSRYFIGIAVKSVKHQRFNEQIRKLRTGSDGTMA</sequence>
<dbReference type="InterPro" id="IPR041657">
    <property type="entry name" value="HTH_17"/>
</dbReference>
<name>A0A938XBP7_9CLOT</name>
<evidence type="ECO:0000313" key="3">
    <source>
        <dbReference type="Proteomes" id="UP000705508"/>
    </source>
</evidence>
<organism evidence="2 3">
    <name type="scientific">Mordavella massiliensis</name>
    <dbReference type="NCBI Taxonomy" id="1871024"/>
    <lineage>
        <taxon>Bacteria</taxon>
        <taxon>Bacillati</taxon>
        <taxon>Bacillota</taxon>
        <taxon>Clostridia</taxon>
        <taxon>Eubacteriales</taxon>
        <taxon>Clostridiaceae</taxon>
        <taxon>Mordavella</taxon>
    </lineage>
</organism>
<dbReference type="AlphaFoldDB" id="A0A938XBP7"/>
<dbReference type="EMBL" id="JACJKS010000005">
    <property type="protein sequence ID" value="MBM6948117.1"/>
    <property type="molecule type" value="Genomic_DNA"/>
</dbReference>
<dbReference type="Pfam" id="PF12728">
    <property type="entry name" value="HTH_17"/>
    <property type="match status" value="1"/>
</dbReference>
<evidence type="ECO:0000259" key="1">
    <source>
        <dbReference type="Pfam" id="PF12728"/>
    </source>
</evidence>
<feature type="domain" description="Helix-turn-helix" evidence="1">
    <location>
        <begin position="121"/>
        <end position="167"/>
    </location>
</feature>
<reference evidence="2" key="2">
    <citation type="journal article" date="2021" name="Sci. Rep.">
        <title>The distribution of antibiotic resistance genes in chicken gut microbiota commensals.</title>
        <authorList>
            <person name="Juricova H."/>
            <person name="Matiasovicova J."/>
            <person name="Kubasova T."/>
            <person name="Cejkova D."/>
            <person name="Rychlik I."/>
        </authorList>
    </citation>
    <scope>NUCLEOTIDE SEQUENCE</scope>
    <source>
        <strain evidence="2">An582</strain>
    </source>
</reference>
<comment type="caution">
    <text evidence="2">The sequence shown here is derived from an EMBL/GenBank/DDBJ whole genome shotgun (WGS) entry which is preliminary data.</text>
</comment>
<gene>
    <name evidence="2" type="ORF">H6A20_05505</name>
</gene>
<dbReference type="Proteomes" id="UP000705508">
    <property type="component" value="Unassembled WGS sequence"/>
</dbReference>
<evidence type="ECO:0000313" key="2">
    <source>
        <dbReference type="EMBL" id="MBM6948117.1"/>
    </source>
</evidence>
<accession>A0A938XBP7</accession>
<protein>
    <submittedName>
        <fullName evidence="2">Helix-turn-helix domain-containing protein</fullName>
    </submittedName>
</protein>
<reference evidence="2" key="1">
    <citation type="submission" date="2020-08" db="EMBL/GenBank/DDBJ databases">
        <authorList>
            <person name="Cejkova D."/>
            <person name="Kubasova T."/>
            <person name="Jahodarova E."/>
            <person name="Rychlik I."/>
        </authorList>
    </citation>
    <scope>NUCLEOTIDE SEQUENCE</scope>
    <source>
        <strain evidence="2">An582</strain>
    </source>
</reference>